<keyword evidence="3" id="KW-1185">Reference proteome</keyword>
<evidence type="ECO:0000313" key="2">
    <source>
        <dbReference type="EMBL" id="KAF2876935.1"/>
    </source>
</evidence>
<organism evidence="2 3">
    <name type="scientific">Massariosphaeria phaeospora</name>
    <dbReference type="NCBI Taxonomy" id="100035"/>
    <lineage>
        <taxon>Eukaryota</taxon>
        <taxon>Fungi</taxon>
        <taxon>Dikarya</taxon>
        <taxon>Ascomycota</taxon>
        <taxon>Pezizomycotina</taxon>
        <taxon>Dothideomycetes</taxon>
        <taxon>Pleosporomycetidae</taxon>
        <taxon>Pleosporales</taxon>
        <taxon>Pleosporales incertae sedis</taxon>
        <taxon>Massariosphaeria</taxon>
    </lineage>
</organism>
<dbReference type="EMBL" id="JAADJZ010000002">
    <property type="protein sequence ID" value="KAF2876935.1"/>
    <property type="molecule type" value="Genomic_DNA"/>
</dbReference>
<evidence type="ECO:0000256" key="1">
    <source>
        <dbReference type="SAM" id="SignalP"/>
    </source>
</evidence>
<dbReference type="Gene3D" id="3.30.530.20">
    <property type="match status" value="1"/>
</dbReference>
<dbReference type="SUPFAM" id="SSF55961">
    <property type="entry name" value="Bet v1-like"/>
    <property type="match status" value="1"/>
</dbReference>
<dbReference type="Proteomes" id="UP000481861">
    <property type="component" value="Unassembled WGS sequence"/>
</dbReference>
<sequence length="200" mass="22252">MIASTLRITFSLLLHSLPGVTCQYLNLPDVPPGVFTVGTSLEIASNKSAAWAALTNFPDYADWNPFVRAAIVTTPNNLSLPNQYPVETANLYLRTQTPPLPLPVNRYTLENPLNVNFAYEDITHVQPDLGRLAWKYIGDEESLAAERWQGVLDLENGKVLYESREVFHGTLAEVLKDLLGEGLQAGFEAQAQGLKLWLER</sequence>
<keyword evidence="1" id="KW-0732">Signal</keyword>
<dbReference type="AlphaFoldDB" id="A0A7C8MI58"/>
<feature type="signal peptide" evidence="1">
    <location>
        <begin position="1"/>
        <end position="22"/>
    </location>
</feature>
<comment type="caution">
    <text evidence="2">The sequence shown here is derived from an EMBL/GenBank/DDBJ whole genome shotgun (WGS) entry which is preliminary data.</text>
</comment>
<reference evidence="2 3" key="1">
    <citation type="submission" date="2020-01" db="EMBL/GenBank/DDBJ databases">
        <authorList>
            <consortium name="DOE Joint Genome Institute"/>
            <person name="Haridas S."/>
            <person name="Albert R."/>
            <person name="Binder M."/>
            <person name="Bloem J."/>
            <person name="Labutti K."/>
            <person name="Salamov A."/>
            <person name="Andreopoulos B."/>
            <person name="Baker S.E."/>
            <person name="Barry K."/>
            <person name="Bills G."/>
            <person name="Bluhm B.H."/>
            <person name="Cannon C."/>
            <person name="Castanera R."/>
            <person name="Culley D.E."/>
            <person name="Daum C."/>
            <person name="Ezra D."/>
            <person name="Gonzalez J.B."/>
            <person name="Henrissat B."/>
            <person name="Kuo A."/>
            <person name="Liang C."/>
            <person name="Lipzen A."/>
            <person name="Lutzoni F."/>
            <person name="Magnuson J."/>
            <person name="Mondo S."/>
            <person name="Nolan M."/>
            <person name="Ohm R."/>
            <person name="Pangilinan J."/>
            <person name="Park H.-J.H."/>
            <person name="Ramirez L."/>
            <person name="Alfaro M."/>
            <person name="Sun H."/>
            <person name="Tritt A."/>
            <person name="Yoshinaga Y."/>
            <person name="Zwiers L.-H.L."/>
            <person name="Turgeon B.G."/>
            <person name="Goodwin S.B."/>
            <person name="Spatafora J.W."/>
            <person name="Crous P.W."/>
            <person name="Grigoriev I.V."/>
        </authorList>
    </citation>
    <scope>NUCLEOTIDE SEQUENCE [LARGE SCALE GENOMIC DNA]</scope>
    <source>
        <strain evidence="2 3">CBS 611.86</strain>
    </source>
</reference>
<gene>
    <name evidence="2" type="ORF">BDV95DRAFT_558101</name>
</gene>
<evidence type="ECO:0008006" key="4">
    <source>
        <dbReference type="Google" id="ProtNLM"/>
    </source>
</evidence>
<protein>
    <recommendedName>
        <fullName evidence="4">Coenzyme Q-binding protein COQ10 START domain-containing protein</fullName>
    </recommendedName>
</protein>
<name>A0A7C8MI58_9PLEO</name>
<proteinExistence type="predicted"/>
<accession>A0A7C8MI58</accession>
<dbReference type="OrthoDB" id="509124at2759"/>
<feature type="chain" id="PRO_5028829800" description="Coenzyme Q-binding protein COQ10 START domain-containing protein" evidence="1">
    <location>
        <begin position="23"/>
        <end position="200"/>
    </location>
</feature>
<dbReference type="CDD" id="cd07822">
    <property type="entry name" value="SRPBCC_4"/>
    <property type="match status" value="1"/>
</dbReference>
<dbReference type="InterPro" id="IPR023393">
    <property type="entry name" value="START-like_dom_sf"/>
</dbReference>
<evidence type="ECO:0000313" key="3">
    <source>
        <dbReference type="Proteomes" id="UP000481861"/>
    </source>
</evidence>